<dbReference type="PANTHER" id="PTHR36918">
    <property type="match status" value="1"/>
</dbReference>
<dbReference type="Gene3D" id="3.10.420.10">
    <property type="entry name" value="SecB-like"/>
    <property type="match status" value="1"/>
</dbReference>
<protein>
    <recommendedName>
        <fullName evidence="4">Preprotein translocase subunit SecB</fullName>
    </recommendedName>
</protein>
<evidence type="ECO:0000256" key="1">
    <source>
        <dbReference type="ARBA" id="ARBA00009990"/>
    </source>
</evidence>
<evidence type="ECO:0000313" key="3">
    <source>
        <dbReference type="Proteomes" id="UP000637720"/>
    </source>
</evidence>
<dbReference type="InterPro" id="IPR003708">
    <property type="entry name" value="SecB"/>
</dbReference>
<dbReference type="SUPFAM" id="SSF54611">
    <property type="entry name" value="SecB-like"/>
    <property type="match status" value="1"/>
</dbReference>
<comment type="caution">
    <text evidence="2">The sequence shown here is derived from an EMBL/GenBank/DDBJ whole genome shotgun (WGS) entry which is preliminary data.</text>
</comment>
<organism evidence="2 3">
    <name type="scientific">Calditerricola satsumensis</name>
    <dbReference type="NCBI Taxonomy" id="373054"/>
    <lineage>
        <taxon>Bacteria</taxon>
        <taxon>Bacillati</taxon>
        <taxon>Bacillota</taxon>
        <taxon>Bacilli</taxon>
        <taxon>Bacillales</taxon>
        <taxon>Bacillaceae</taxon>
        <taxon>Calditerricola</taxon>
    </lineage>
</organism>
<dbReference type="RefSeq" id="WP_083463143.1">
    <property type="nucleotide sequence ID" value="NZ_BMOF01000006.1"/>
</dbReference>
<keyword evidence="3" id="KW-1185">Reference proteome</keyword>
<dbReference type="Proteomes" id="UP000637720">
    <property type="component" value="Unassembled WGS sequence"/>
</dbReference>
<dbReference type="GO" id="GO:0015031">
    <property type="term" value="P:protein transport"/>
    <property type="evidence" value="ECO:0007669"/>
    <property type="project" value="InterPro"/>
</dbReference>
<evidence type="ECO:0008006" key="4">
    <source>
        <dbReference type="Google" id="ProtNLM"/>
    </source>
</evidence>
<proteinExistence type="inferred from homology"/>
<dbReference type="AlphaFoldDB" id="A0A8J3BBI0"/>
<gene>
    <name evidence="2" type="ORF">GCM10007043_05300</name>
</gene>
<name>A0A8J3BBI0_9BACI</name>
<reference evidence="2" key="1">
    <citation type="journal article" date="2014" name="Int. J. Syst. Evol. Microbiol.">
        <title>Complete genome sequence of Corynebacterium casei LMG S-19264T (=DSM 44701T), isolated from a smear-ripened cheese.</title>
        <authorList>
            <consortium name="US DOE Joint Genome Institute (JGI-PGF)"/>
            <person name="Walter F."/>
            <person name="Albersmeier A."/>
            <person name="Kalinowski J."/>
            <person name="Ruckert C."/>
        </authorList>
    </citation>
    <scope>NUCLEOTIDE SEQUENCE</scope>
    <source>
        <strain evidence="2">JCM 14719</strain>
    </source>
</reference>
<reference evidence="2" key="2">
    <citation type="submission" date="2020-09" db="EMBL/GenBank/DDBJ databases">
        <authorList>
            <person name="Sun Q."/>
            <person name="Ohkuma M."/>
        </authorList>
    </citation>
    <scope>NUCLEOTIDE SEQUENCE</scope>
    <source>
        <strain evidence="2">JCM 14719</strain>
    </source>
</reference>
<dbReference type="EMBL" id="BMOF01000006">
    <property type="protein sequence ID" value="GGJ94473.1"/>
    <property type="molecule type" value="Genomic_DNA"/>
</dbReference>
<evidence type="ECO:0000313" key="2">
    <source>
        <dbReference type="EMBL" id="GGJ94473.1"/>
    </source>
</evidence>
<dbReference type="GO" id="GO:0051082">
    <property type="term" value="F:unfolded protein binding"/>
    <property type="evidence" value="ECO:0007669"/>
    <property type="project" value="InterPro"/>
</dbReference>
<dbReference type="PANTHER" id="PTHR36918:SF1">
    <property type="entry name" value="PROTEIN-EXPORT PROTEIN SECB"/>
    <property type="match status" value="1"/>
</dbReference>
<dbReference type="GO" id="GO:0051262">
    <property type="term" value="P:protein tetramerization"/>
    <property type="evidence" value="ECO:0007669"/>
    <property type="project" value="InterPro"/>
</dbReference>
<sequence length="138" mass="16017">MEKNSQHDIRSVLEFKGYHIDEFLFKRNKNFKEKENIDVKIKLAVRVTQDESDATVAMVCEIFDDDFSNDDFPFYLKVAIAGDFRCTVPNSKDFFELNGTAILFPYLRAFVTNFTAQAGFPPLILPPINVYKFLERES</sequence>
<dbReference type="InterPro" id="IPR035958">
    <property type="entry name" value="SecB-like_sf"/>
</dbReference>
<dbReference type="Pfam" id="PF02556">
    <property type="entry name" value="SecB"/>
    <property type="match status" value="1"/>
</dbReference>
<comment type="similarity">
    <text evidence="1">Belongs to the SecB family.</text>
</comment>
<accession>A0A8J3BBI0</accession>